<feature type="domain" description="Protein kinase" evidence="4">
    <location>
        <begin position="293"/>
        <end position="602"/>
    </location>
</feature>
<dbReference type="InterPro" id="IPR045379">
    <property type="entry name" value="Crinkler_N"/>
</dbReference>
<keyword evidence="6" id="KW-1185">Reference proteome</keyword>
<dbReference type="InterPro" id="IPR000719">
    <property type="entry name" value="Prot_kinase_dom"/>
</dbReference>
<dbReference type="GO" id="GO:0004672">
    <property type="term" value="F:protein kinase activity"/>
    <property type="evidence" value="ECO:0007669"/>
    <property type="project" value="InterPro"/>
</dbReference>
<dbReference type="Pfam" id="PF20147">
    <property type="entry name" value="Crinkler"/>
    <property type="match status" value="1"/>
</dbReference>
<dbReference type="AlphaFoldDB" id="A0A436ZS31"/>
<dbReference type="GeneID" id="93591869"/>
<dbReference type="Proteomes" id="UP000283090">
    <property type="component" value="Unassembled WGS sequence"/>
</dbReference>
<dbReference type="RefSeq" id="XP_067487252.1">
    <property type="nucleotide sequence ID" value="XM_067639464.1"/>
</dbReference>
<evidence type="ECO:0000313" key="5">
    <source>
        <dbReference type="EMBL" id="RVD81708.1"/>
    </source>
</evidence>
<evidence type="ECO:0000256" key="3">
    <source>
        <dbReference type="ARBA" id="ARBA00022525"/>
    </source>
</evidence>
<evidence type="ECO:0000313" key="6">
    <source>
        <dbReference type="Proteomes" id="UP000283090"/>
    </source>
</evidence>
<sequence>MSVLTLLCQVVDSEKNLGDIFPLETLPGTLVGQLKNAIKAQTPHTLGYVDAIKLTVWKLSTPLQFTECDDDDEDEDEEENKAFNELLAAFFRDPKSVSRKLHPASKIGRYFKEPAEQSLHLIIQAPPQNEQHDVLAPLQNFSLSPNQRMEHTISTLRSLEITNTKKINSISGPSSAAKPKSFREYNGGSNPTILNLRPSDARGPPITLFHEVFGKFLRDLNNQAISATSKRFGKVMKFMNAATNIYEKENARQLEMRPLFEELIGCKFISHETDNGARIDDVSNVGEFLPLLVEYKHEIGTGGTDASIQVAFGYAKWAAQERMKNTRNFSCLPSILLAIEGPWLCVLGAIYQTQSIIEPLTDFIFCGDRPIDYGTKLLVLTRLFAALSNAYDLLKNYYETLEFKIQNQEISINSSLFPYRSTYSFNNSVVTFTYFGLLQTDKLVWAAQTSQNDSIIIKFTHQYCSDAHRLLAEAGFAPKLYYADKEDSALEMVVMQHIKDAVFLSEVPEFYRAQIHSQIRQALKLLHDNDFVFGDLRPPNILVTDDYQKVMLIDFDWSGKQGVARYPAGGVNQEHAWPAGVEANGLIEKEHDLRWLQTLNIK</sequence>
<evidence type="ECO:0000256" key="2">
    <source>
        <dbReference type="ARBA" id="ARBA00004613"/>
    </source>
</evidence>
<dbReference type="PROSITE" id="PS50011">
    <property type="entry name" value="PROTEIN_KINASE_DOM"/>
    <property type="match status" value="1"/>
</dbReference>
<organism evidence="5 6">
    <name type="scientific">Arthrobotrys flagrans</name>
    <name type="common">Nematode-trapping fungus</name>
    <name type="synonym">Trichothecium flagrans</name>
    <dbReference type="NCBI Taxonomy" id="97331"/>
    <lineage>
        <taxon>Eukaryota</taxon>
        <taxon>Fungi</taxon>
        <taxon>Dikarya</taxon>
        <taxon>Ascomycota</taxon>
        <taxon>Pezizomycotina</taxon>
        <taxon>Orbiliomycetes</taxon>
        <taxon>Orbiliales</taxon>
        <taxon>Orbiliaceae</taxon>
        <taxon>Arthrobotrys</taxon>
    </lineage>
</organism>
<dbReference type="GO" id="GO:0005576">
    <property type="term" value="C:extracellular region"/>
    <property type="evidence" value="ECO:0007669"/>
    <property type="project" value="UniProtKB-SubCell"/>
</dbReference>
<accession>A0A436ZS31</accession>
<keyword evidence="3" id="KW-0964">Secreted</keyword>
<dbReference type="Gene3D" id="1.10.510.10">
    <property type="entry name" value="Transferase(Phosphotransferase) domain 1"/>
    <property type="match status" value="1"/>
</dbReference>
<dbReference type="GO" id="GO:0005524">
    <property type="term" value="F:ATP binding"/>
    <property type="evidence" value="ECO:0007669"/>
    <property type="project" value="InterPro"/>
</dbReference>
<dbReference type="OrthoDB" id="5979581at2759"/>
<dbReference type="EMBL" id="SAEB01000012">
    <property type="protein sequence ID" value="RVD81708.1"/>
    <property type="molecule type" value="Genomic_DNA"/>
</dbReference>
<evidence type="ECO:0000259" key="4">
    <source>
        <dbReference type="PROSITE" id="PS50011"/>
    </source>
</evidence>
<proteinExistence type="predicted"/>
<protein>
    <recommendedName>
        <fullName evidence="4">Protein kinase domain-containing protein</fullName>
    </recommendedName>
</protein>
<gene>
    <name evidence="5" type="ORF">DFL_009558</name>
</gene>
<name>A0A436ZS31_ARTFL</name>
<dbReference type="InterPro" id="IPR011009">
    <property type="entry name" value="Kinase-like_dom_sf"/>
</dbReference>
<dbReference type="GO" id="GO:0043657">
    <property type="term" value="C:host cell"/>
    <property type="evidence" value="ECO:0007669"/>
    <property type="project" value="UniProtKB-SubCell"/>
</dbReference>
<comment type="subcellular location">
    <subcellularLocation>
        <location evidence="1">Host cell</location>
    </subcellularLocation>
    <subcellularLocation>
        <location evidence="2">Secreted</location>
    </subcellularLocation>
</comment>
<dbReference type="STRING" id="97331.A0A436ZS31"/>
<dbReference type="SUPFAM" id="SSF56112">
    <property type="entry name" value="Protein kinase-like (PK-like)"/>
    <property type="match status" value="1"/>
</dbReference>
<evidence type="ECO:0000256" key="1">
    <source>
        <dbReference type="ARBA" id="ARBA00004340"/>
    </source>
</evidence>
<comment type="caution">
    <text evidence="5">The sequence shown here is derived from an EMBL/GenBank/DDBJ whole genome shotgun (WGS) entry which is preliminary data.</text>
</comment>
<reference evidence="5 6" key="1">
    <citation type="submission" date="2019-01" db="EMBL/GenBank/DDBJ databases">
        <title>Intercellular communication is required for trap formation in the nematode-trapping fungus Duddingtonia flagrans.</title>
        <authorList>
            <person name="Youssar L."/>
            <person name="Wernet V."/>
            <person name="Hensel N."/>
            <person name="Hildebrandt H.-G."/>
            <person name="Fischer R."/>
        </authorList>
    </citation>
    <scope>NUCLEOTIDE SEQUENCE [LARGE SCALE GENOMIC DNA]</scope>
    <source>
        <strain evidence="5 6">CBS H-5679</strain>
    </source>
</reference>
<dbReference type="VEuPathDB" id="FungiDB:DFL_009558"/>